<name>A0A3A3FFL8_9BURK</name>
<dbReference type="CDD" id="cd23767">
    <property type="entry name" value="IQCD"/>
    <property type="match status" value="1"/>
</dbReference>
<dbReference type="InterPro" id="IPR000048">
    <property type="entry name" value="IQ_motif_EF-hand-BS"/>
</dbReference>
<proteinExistence type="predicted"/>
<dbReference type="PROSITE" id="PS50096">
    <property type="entry name" value="IQ"/>
    <property type="match status" value="1"/>
</dbReference>
<accession>A0A3A3FFL8</accession>
<comment type="caution">
    <text evidence="2">The sequence shown here is derived from an EMBL/GenBank/DDBJ whole genome shotgun (WGS) entry which is preliminary data.</text>
</comment>
<organism evidence="2 3">
    <name type="scientific">Noviherbaspirillum saxi</name>
    <dbReference type="NCBI Taxonomy" id="2320863"/>
    <lineage>
        <taxon>Bacteria</taxon>
        <taxon>Pseudomonadati</taxon>
        <taxon>Pseudomonadota</taxon>
        <taxon>Betaproteobacteria</taxon>
        <taxon>Burkholderiales</taxon>
        <taxon>Oxalobacteraceae</taxon>
        <taxon>Noviherbaspirillum</taxon>
    </lineage>
</organism>
<evidence type="ECO:0000313" key="2">
    <source>
        <dbReference type="EMBL" id="RJF92131.1"/>
    </source>
</evidence>
<dbReference type="SMART" id="SM00015">
    <property type="entry name" value="IQ"/>
    <property type="match status" value="1"/>
</dbReference>
<feature type="region of interest" description="Disordered" evidence="1">
    <location>
        <begin position="79"/>
        <end position="105"/>
    </location>
</feature>
<dbReference type="Pfam" id="PF00612">
    <property type="entry name" value="IQ"/>
    <property type="match status" value="1"/>
</dbReference>
<gene>
    <name evidence="2" type="ORF">D3871_26170</name>
</gene>
<protein>
    <submittedName>
        <fullName evidence="2">Uncharacterized protein</fullName>
    </submittedName>
</protein>
<evidence type="ECO:0000256" key="1">
    <source>
        <dbReference type="SAM" id="MobiDB-lite"/>
    </source>
</evidence>
<dbReference type="AlphaFoldDB" id="A0A3A3FFL8"/>
<reference evidence="3" key="1">
    <citation type="submission" date="2018-09" db="EMBL/GenBank/DDBJ databases">
        <authorList>
            <person name="Zhu H."/>
        </authorList>
    </citation>
    <scope>NUCLEOTIDE SEQUENCE [LARGE SCALE GENOMIC DNA]</scope>
    <source>
        <strain evidence="3">K1R23-30</strain>
    </source>
</reference>
<keyword evidence="3" id="KW-1185">Reference proteome</keyword>
<dbReference type="EMBL" id="QYUO01000003">
    <property type="protein sequence ID" value="RJF92131.1"/>
    <property type="molecule type" value="Genomic_DNA"/>
</dbReference>
<dbReference type="Proteomes" id="UP000265955">
    <property type="component" value="Unassembled WGS sequence"/>
</dbReference>
<sequence>MVRRDEMRYSCGTKDPVASTQFFFETHISMKNIYQRDLACSIHAFHCVPEREATRSEVRMAHMVDSVLSLTIHPASRRMDRSDTAVKTVPRSRIPTDPRNETPVTGDLNAAAMCIQRIWRGYRIRKNLAGQAQARTPYASPADYRWATNSYAPAVLKKRPFGSALRNAEAGVYFTARDIPSGQRALLHSFQRESDFLNGVKLINRSSKPQIGTKYRPSSYGKHDMRVNAAWLLGLAHFGREIVMTTKLDDQTIIRRSAAKGPQEKRNVRHNLSAYAREVHGLLQNDYFTVQSTIAGCQLLSPTPGVRTATMEGLKTPRGMPKEELRRFFEKKGIDVSGITADSSPSEPADAVVRSQIDDLNGELENIKTELATYQQTWKGHRNAIKARLEDPSSVPDNVLSSLVKANGELMHRAQSLHATFPHGDLDHLPDVADELQSATDTLIDDIAAQAGEIDRLVRKRYPKSRFWNASCFWDKRLRWISVEMDALWERTTSLEKLLASLDNSRPVLYRHFYQQVMEFTKCCHELDKVFDETGVVPGIGKDYGALINEWDALYEKLDELGDKCLDAIESLISEKVMAHADTGVINS</sequence>
<evidence type="ECO:0000313" key="3">
    <source>
        <dbReference type="Proteomes" id="UP000265955"/>
    </source>
</evidence>